<feature type="compositionally biased region" description="Basic and acidic residues" evidence="1">
    <location>
        <begin position="83"/>
        <end position="95"/>
    </location>
</feature>
<evidence type="ECO:0000256" key="1">
    <source>
        <dbReference type="SAM" id="MobiDB-lite"/>
    </source>
</evidence>
<dbReference type="Proteomes" id="UP000559027">
    <property type="component" value="Unassembled WGS sequence"/>
</dbReference>
<name>A0A8H5LKD6_9AGAR</name>
<dbReference type="EMBL" id="JAACJO010000003">
    <property type="protein sequence ID" value="KAF5360384.1"/>
    <property type="molecule type" value="Genomic_DNA"/>
</dbReference>
<sequence length="157" mass="16998">MHEVYCDHSQANLGAREWVGLSVLDSEAPMLDTALYLHSSVSHSTMPIGDGMDSAAGIGGLKSRETANSNVDAELMSSARTAPKCESRADPSKPMEHEFSRGIQIHLRLPPFHIINDPLLPLPPLYPAAEPVVKELKILKSRNTVQLFDLSGESPSG</sequence>
<reference evidence="2 3" key="1">
    <citation type="journal article" date="2020" name="ISME J.">
        <title>Uncovering the hidden diversity of litter-decomposition mechanisms in mushroom-forming fungi.</title>
        <authorList>
            <person name="Floudas D."/>
            <person name="Bentzer J."/>
            <person name="Ahren D."/>
            <person name="Johansson T."/>
            <person name="Persson P."/>
            <person name="Tunlid A."/>
        </authorList>
    </citation>
    <scope>NUCLEOTIDE SEQUENCE [LARGE SCALE GENOMIC DNA]</scope>
    <source>
        <strain evidence="2 3">CBS 146.42</strain>
    </source>
</reference>
<feature type="region of interest" description="Disordered" evidence="1">
    <location>
        <begin position="75"/>
        <end position="95"/>
    </location>
</feature>
<protein>
    <submittedName>
        <fullName evidence="2">Uncharacterized protein</fullName>
    </submittedName>
</protein>
<organism evidence="2 3">
    <name type="scientific">Leucocoprinus leucothites</name>
    <dbReference type="NCBI Taxonomy" id="201217"/>
    <lineage>
        <taxon>Eukaryota</taxon>
        <taxon>Fungi</taxon>
        <taxon>Dikarya</taxon>
        <taxon>Basidiomycota</taxon>
        <taxon>Agaricomycotina</taxon>
        <taxon>Agaricomycetes</taxon>
        <taxon>Agaricomycetidae</taxon>
        <taxon>Agaricales</taxon>
        <taxon>Agaricineae</taxon>
        <taxon>Agaricaceae</taxon>
        <taxon>Leucocoprinus</taxon>
    </lineage>
</organism>
<keyword evidence="3" id="KW-1185">Reference proteome</keyword>
<evidence type="ECO:0000313" key="3">
    <source>
        <dbReference type="Proteomes" id="UP000559027"/>
    </source>
</evidence>
<comment type="caution">
    <text evidence="2">The sequence shown here is derived from an EMBL/GenBank/DDBJ whole genome shotgun (WGS) entry which is preliminary data.</text>
</comment>
<evidence type="ECO:0000313" key="2">
    <source>
        <dbReference type="EMBL" id="KAF5360384.1"/>
    </source>
</evidence>
<accession>A0A8H5LKD6</accession>
<gene>
    <name evidence="2" type="ORF">D9756_005188</name>
</gene>
<proteinExistence type="predicted"/>
<dbReference type="AlphaFoldDB" id="A0A8H5LKD6"/>